<dbReference type="Pfam" id="PF10320">
    <property type="entry name" value="7TM_GPCR_Srsx"/>
    <property type="match status" value="1"/>
</dbReference>
<dbReference type="InterPro" id="IPR047130">
    <property type="entry name" value="7TM_GPCR_Srsx_nematod"/>
</dbReference>
<gene>
    <name evidence="6" type="ORF">Mgra_00004330</name>
</gene>
<dbReference type="Proteomes" id="UP000605970">
    <property type="component" value="Unassembled WGS sequence"/>
</dbReference>
<organism evidence="6 7">
    <name type="scientific">Meloidogyne graminicola</name>
    <dbReference type="NCBI Taxonomy" id="189291"/>
    <lineage>
        <taxon>Eukaryota</taxon>
        <taxon>Metazoa</taxon>
        <taxon>Ecdysozoa</taxon>
        <taxon>Nematoda</taxon>
        <taxon>Chromadorea</taxon>
        <taxon>Rhabditida</taxon>
        <taxon>Tylenchina</taxon>
        <taxon>Tylenchomorpha</taxon>
        <taxon>Tylenchoidea</taxon>
        <taxon>Meloidogynidae</taxon>
        <taxon>Meloidogyninae</taxon>
        <taxon>Meloidogyne</taxon>
    </lineage>
</organism>
<dbReference type="InterPro" id="IPR019424">
    <property type="entry name" value="7TM_GPCR_Srsx"/>
</dbReference>
<feature type="transmembrane region" description="Helical" evidence="5">
    <location>
        <begin position="50"/>
        <end position="69"/>
    </location>
</feature>
<evidence type="ECO:0000313" key="6">
    <source>
        <dbReference type="EMBL" id="KAF7636344.1"/>
    </source>
</evidence>
<feature type="transmembrane region" description="Helical" evidence="5">
    <location>
        <begin position="9"/>
        <end position="30"/>
    </location>
</feature>
<dbReference type="PANTHER" id="PTHR23360">
    <property type="entry name" value="G-PROTEIN COUPLED RECEPTORS FAMILY 1 PROFILE DOMAIN-CONTAINING PROTEIN-RELATED"/>
    <property type="match status" value="1"/>
</dbReference>
<feature type="transmembrane region" description="Helical" evidence="5">
    <location>
        <begin position="103"/>
        <end position="125"/>
    </location>
</feature>
<dbReference type="SMART" id="SM01381">
    <property type="entry name" value="7TM_GPCR_Srsx"/>
    <property type="match status" value="1"/>
</dbReference>
<dbReference type="AlphaFoldDB" id="A0A8S9ZSZ2"/>
<dbReference type="EMBL" id="JABEBT010000031">
    <property type="protein sequence ID" value="KAF7636344.1"/>
    <property type="molecule type" value="Genomic_DNA"/>
</dbReference>
<accession>A0A8S9ZSZ2</accession>
<evidence type="ECO:0000313" key="7">
    <source>
        <dbReference type="Proteomes" id="UP000605970"/>
    </source>
</evidence>
<comment type="caution">
    <text evidence="6">The sequence shown here is derived from an EMBL/GenBank/DDBJ whole genome shotgun (WGS) entry which is preliminary data.</text>
</comment>
<name>A0A8S9ZSZ2_9BILA</name>
<sequence>MDFIPYKKAILIQIPSVIGYFGAVFMFVTLSVDRLLAVLIPITYRNFIQFYYIIIQIFFILLYIIYGLFVVNTANILTPNWMISGGLGDLFTAPVAIMSLSYYTGICTMTTSIIIYLIVGILVKFKTETTDEKIKKMYLSLFLIVLVNIGGYLISNSFNALFLFSIIKLTPVNIWFWNNFFAIFLNIAASSIGPILYFNSGEYKLAYKRIFNDIKKLFNLNKSTINIITYNNNKLNGMIPISK</sequence>
<protein>
    <submittedName>
        <fullName evidence="6">G_PROTEIN_RECEP_F1_2 domain-containing protein</fullName>
    </submittedName>
</protein>
<keyword evidence="4 5" id="KW-0472">Membrane</keyword>
<keyword evidence="7" id="KW-1185">Reference proteome</keyword>
<evidence type="ECO:0000256" key="3">
    <source>
        <dbReference type="ARBA" id="ARBA00022989"/>
    </source>
</evidence>
<keyword evidence="2 5" id="KW-0812">Transmembrane</keyword>
<feature type="transmembrane region" description="Helical" evidence="5">
    <location>
        <begin position="137"/>
        <end position="154"/>
    </location>
</feature>
<evidence type="ECO:0000256" key="2">
    <source>
        <dbReference type="ARBA" id="ARBA00022692"/>
    </source>
</evidence>
<evidence type="ECO:0000256" key="1">
    <source>
        <dbReference type="ARBA" id="ARBA00004370"/>
    </source>
</evidence>
<reference evidence="6" key="1">
    <citation type="journal article" date="2020" name="Ecol. Evol.">
        <title>Genome structure and content of the rice root-knot nematode (Meloidogyne graminicola).</title>
        <authorList>
            <person name="Phan N.T."/>
            <person name="Danchin E.G.J."/>
            <person name="Klopp C."/>
            <person name="Perfus-Barbeoch L."/>
            <person name="Kozlowski D.K."/>
            <person name="Koutsovoulos G.D."/>
            <person name="Lopez-Roques C."/>
            <person name="Bouchez O."/>
            <person name="Zahm M."/>
            <person name="Besnard G."/>
            <person name="Bellafiore S."/>
        </authorList>
    </citation>
    <scope>NUCLEOTIDE SEQUENCE</scope>
    <source>
        <strain evidence="6">VN-18</strain>
    </source>
</reference>
<dbReference type="Gene3D" id="1.20.1070.10">
    <property type="entry name" value="Rhodopsin 7-helix transmembrane proteins"/>
    <property type="match status" value="1"/>
</dbReference>
<keyword evidence="3 5" id="KW-1133">Transmembrane helix</keyword>
<feature type="transmembrane region" description="Helical" evidence="5">
    <location>
        <begin position="174"/>
        <end position="198"/>
    </location>
</feature>
<comment type="subcellular location">
    <subcellularLocation>
        <location evidence="1">Membrane</location>
    </subcellularLocation>
</comment>
<evidence type="ECO:0000256" key="5">
    <source>
        <dbReference type="SAM" id="Phobius"/>
    </source>
</evidence>
<evidence type="ECO:0000256" key="4">
    <source>
        <dbReference type="ARBA" id="ARBA00023136"/>
    </source>
</evidence>
<proteinExistence type="predicted"/>
<dbReference type="GO" id="GO:0016020">
    <property type="term" value="C:membrane"/>
    <property type="evidence" value="ECO:0007669"/>
    <property type="project" value="UniProtKB-SubCell"/>
</dbReference>
<dbReference type="GO" id="GO:0004930">
    <property type="term" value="F:G protein-coupled receptor activity"/>
    <property type="evidence" value="ECO:0007669"/>
    <property type="project" value="InterPro"/>
</dbReference>
<dbReference type="InterPro" id="IPR000276">
    <property type="entry name" value="GPCR_Rhodpsn"/>
</dbReference>